<keyword evidence="1" id="KW-0560">Oxidoreductase</keyword>
<evidence type="ECO:0000259" key="2">
    <source>
        <dbReference type="SMART" id="SM00829"/>
    </source>
</evidence>
<dbReference type="Proteomes" id="UP001319121">
    <property type="component" value="Chromosome"/>
</dbReference>
<dbReference type="InterPro" id="IPR036291">
    <property type="entry name" value="NAD(P)-bd_dom_sf"/>
</dbReference>
<reference evidence="3 4" key="1">
    <citation type="submission" date="2019-03" db="EMBL/GenBank/DDBJ databases">
        <title>Complete genome sequence of Ferrigenium kumadai strain An22, a microaerophilic iron-oxidizing bacterium isolated from a paddy field soil.</title>
        <authorList>
            <person name="Watanabe T."/>
            <person name="Asakawa S."/>
        </authorList>
    </citation>
    <scope>NUCLEOTIDE SEQUENCE [LARGE SCALE GENOMIC DNA]</scope>
    <source>
        <strain evidence="3 4">An22</strain>
    </source>
</reference>
<gene>
    <name evidence="3" type="ORF">FGKAn22_16620</name>
</gene>
<dbReference type="SUPFAM" id="SSF51735">
    <property type="entry name" value="NAD(P)-binding Rossmann-fold domains"/>
    <property type="match status" value="1"/>
</dbReference>
<dbReference type="EMBL" id="AP019536">
    <property type="protein sequence ID" value="BBI99969.1"/>
    <property type="molecule type" value="Genomic_DNA"/>
</dbReference>
<dbReference type="KEGG" id="fku:FGKAn22_16620"/>
<feature type="domain" description="Enoyl reductase (ER)" evidence="2">
    <location>
        <begin position="10"/>
        <end position="306"/>
    </location>
</feature>
<dbReference type="Pfam" id="PF08240">
    <property type="entry name" value="ADH_N"/>
    <property type="match status" value="1"/>
</dbReference>
<dbReference type="InterPro" id="IPR013154">
    <property type="entry name" value="ADH-like_N"/>
</dbReference>
<dbReference type="Gene3D" id="3.40.50.720">
    <property type="entry name" value="NAD(P)-binding Rossmann-like Domain"/>
    <property type="match status" value="1"/>
</dbReference>
<dbReference type="PROSITE" id="PS01162">
    <property type="entry name" value="QOR_ZETA_CRYSTAL"/>
    <property type="match status" value="1"/>
</dbReference>
<dbReference type="AlphaFoldDB" id="A0AAN1T1U7"/>
<evidence type="ECO:0000313" key="3">
    <source>
        <dbReference type="EMBL" id="BBI99969.1"/>
    </source>
</evidence>
<dbReference type="Pfam" id="PF13602">
    <property type="entry name" value="ADH_zinc_N_2"/>
    <property type="match status" value="1"/>
</dbReference>
<organism evidence="3 4">
    <name type="scientific">Ferrigenium kumadai</name>
    <dbReference type="NCBI Taxonomy" id="1682490"/>
    <lineage>
        <taxon>Bacteria</taxon>
        <taxon>Pseudomonadati</taxon>
        <taxon>Pseudomonadota</taxon>
        <taxon>Betaproteobacteria</taxon>
        <taxon>Nitrosomonadales</taxon>
        <taxon>Gallionellaceae</taxon>
        <taxon>Ferrigenium</taxon>
    </lineage>
</organism>
<dbReference type="InterPro" id="IPR011032">
    <property type="entry name" value="GroES-like_sf"/>
</dbReference>
<dbReference type="SMART" id="SM00829">
    <property type="entry name" value="PKS_ER"/>
    <property type="match status" value="1"/>
</dbReference>
<dbReference type="Gene3D" id="3.90.180.10">
    <property type="entry name" value="Medium-chain alcohol dehydrogenases, catalytic domain"/>
    <property type="match status" value="1"/>
</dbReference>
<protein>
    <submittedName>
        <fullName evidence="3">Oxidoreductase</fullName>
    </submittedName>
</protein>
<dbReference type="PANTHER" id="PTHR11695:SF294">
    <property type="entry name" value="RETICULON-4-INTERACTING PROTEIN 1, MITOCHONDRIAL"/>
    <property type="match status" value="1"/>
</dbReference>
<dbReference type="SUPFAM" id="SSF50129">
    <property type="entry name" value="GroES-like"/>
    <property type="match status" value="1"/>
</dbReference>
<proteinExistence type="predicted"/>
<sequence length="311" mass="33015">MKAVRIHAYGNADVLKYEDAPLPDVAPNDVLVQVVAASVNPVDWKIREGYLQQMISYQFPLTLGWDVSGVVDAVGSKVTRFKVGDAVFSRPDIRRNGTYAEYVAIREDELALKPGTISHVEAATLPLAGIAAWEAIVTTAKVTAGQRVLIHAASGGVGSIAVQLAKSRGAYVIATTSEKNRALVRSIGADEVIDYRVLKFEEVAREMDVVLDTMGGQVQEASLSVLKPGGILVSIISPPPEERAKALGVRSAFLFIQPSAAILSQLAALVESGKLRPIVGAEFALKDIAKAHALSQSGHAVGKIALYVGQP</sequence>
<evidence type="ECO:0000313" key="4">
    <source>
        <dbReference type="Proteomes" id="UP001319121"/>
    </source>
</evidence>
<dbReference type="CDD" id="cd05289">
    <property type="entry name" value="MDR_like_2"/>
    <property type="match status" value="1"/>
</dbReference>
<dbReference type="GO" id="GO:0016491">
    <property type="term" value="F:oxidoreductase activity"/>
    <property type="evidence" value="ECO:0007669"/>
    <property type="project" value="UniProtKB-KW"/>
</dbReference>
<keyword evidence="4" id="KW-1185">Reference proteome</keyword>
<dbReference type="InterPro" id="IPR050700">
    <property type="entry name" value="YIM1/Zinc_Alcohol_DH_Fams"/>
</dbReference>
<dbReference type="PANTHER" id="PTHR11695">
    <property type="entry name" value="ALCOHOL DEHYDROGENASE RELATED"/>
    <property type="match status" value="1"/>
</dbReference>
<accession>A0AAN1T1U7</accession>
<dbReference type="RefSeq" id="WP_212785230.1">
    <property type="nucleotide sequence ID" value="NZ_AP019536.1"/>
</dbReference>
<evidence type="ECO:0000256" key="1">
    <source>
        <dbReference type="ARBA" id="ARBA00023002"/>
    </source>
</evidence>
<dbReference type="InterPro" id="IPR002364">
    <property type="entry name" value="Quin_OxRdtase/zeta-crystal_CS"/>
</dbReference>
<dbReference type="InterPro" id="IPR020843">
    <property type="entry name" value="ER"/>
</dbReference>
<dbReference type="GO" id="GO:0008270">
    <property type="term" value="F:zinc ion binding"/>
    <property type="evidence" value="ECO:0007669"/>
    <property type="project" value="InterPro"/>
</dbReference>
<name>A0AAN1T1U7_9PROT</name>